<protein>
    <recommendedName>
        <fullName evidence="8">Protein kinase domain-containing protein</fullName>
    </recommendedName>
</protein>
<feature type="non-terminal residue" evidence="9">
    <location>
        <position position="1"/>
    </location>
</feature>
<dbReference type="Proteomes" id="UP000011087">
    <property type="component" value="Unassembled WGS sequence"/>
</dbReference>
<keyword evidence="2" id="KW-0808">Transferase</keyword>
<evidence type="ECO:0000256" key="2">
    <source>
        <dbReference type="ARBA" id="ARBA00022679"/>
    </source>
</evidence>
<evidence type="ECO:0000256" key="3">
    <source>
        <dbReference type="ARBA" id="ARBA00022741"/>
    </source>
</evidence>
<evidence type="ECO:0000256" key="7">
    <source>
        <dbReference type="RuleBase" id="RU000304"/>
    </source>
</evidence>
<dbReference type="EMBL" id="JH992995">
    <property type="protein sequence ID" value="EKX46245.1"/>
    <property type="molecule type" value="Genomic_DNA"/>
</dbReference>
<dbReference type="STRING" id="905079.L1JDR0"/>
<evidence type="ECO:0000313" key="10">
    <source>
        <dbReference type="EnsemblProtists" id="EKX46245"/>
    </source>
</evidence>
<evidence type="ECO:0000256" key="6">
    <source>
        <dbReference type="PROSITE-ProRule" id="PRU10141"/>
    </source>
</evidence>
<dbReference type="OrthoDB" id="1732493at2759"/>
<reference evidence="10" key="3">
    <citation type="submission" date="2015-06" db="UniProtKB">
        <authorList>
            <consortium name="EnsemblProtists"/>
        </authorList>
    </citation>
    <scope>IDENTIFICATION</scope>
</reference>
<gene>
    <name evidence="9" type="ORF">GUITHDRAFT_86771</name>
</gene>
<dbReference type="PROSITE" id="PS50011">
    <property type="entry name" value="PROTEIN_KINASE_DOM"/>
    <property type="match status" value="1"/>
</dbReference>
<keyword evidence="1 7" id="KW-0723">Serine/threonine-protein kinase</keyword>
<evidence type="ECO:0000313" key="9">
    <source>
        <dbReference type="EMBL" id="EKX46245.1"/>
    </source>
</evidence>
<dbReference type="PaxDb" id="55529-EKX46245"/>
<dbReference type="eggNOG" id="KOG0664">
    <property type="taxonomic scope" value="Eukaryota"/>
</dbReference>
<evidence type="ECO:0000256" key="1">
    <source>
        <dbReference type="ARBA" id="ARBA00022527"/>
    </source>
</evidence>
<dbReference type="PANTHER" id="PTHR24055">
    <property type="entry name" value="MITOGEN-ACTIVATED PROTEIN KINASE"/>
    <property type="match status" value="1"/>
</dbReference>
<proteinExistence type="inferred from homology"/>
<organism evidence="9">
    <name type="scientific">Guillardia theta (strain CCMP2712)</name>
    <name type="common">Cryptophyte</name>
    <dbReference type="NCBI Taxonomy" id="905079"/>
    <lineage>
        <taxon>Eukaryota</taxon>
        <taxon>Cryptophyceae</taxon>
        <taxon>Pyrenomonadales</taxon>
        <taxon>Geminigeraceae</taxon>
        <taxon>Guillardia</taxon>
    </lineage>
</organism>
<dbReference type="Gene3D" id="1.10.510.10">
    <property type="entry name" value="Transferase(Phosphotransferase) domain 1"/>
    <property type="match status" value="1"/>
</dbReference>
<reference evidence="9 11" key="1">
    <citation type="journal article" date="2012" name="Nature">
        <title>Algal genomes reveal evolutionary mosaicism and the fate of nucleomorphs.</title>
        <authorList>
            <consortium name="DOE Joint Genome Institute"/>
            <person name="Curtis B.A."/>
            <person name="Tanifuji G."/>
            <person name="Burki F."/>
            <person name="Gruber A."/>
            <person name="Irimia M."/>
            <person name="Maruyama S."/>
            <person name="Arias M.C."/>
            <person name="Ball S.G."/>
            <person name="Gile G.H."/>
            <person name="Hirakawa Y."/>
            <person name="Hopkins J.F."/>
            <person name="Kuo A."/>
            <person name="Rensing S.A."/>
            <person name="Schmutz J."/>
            <person name="Symeonidi A."/>
            <person name="Elias M."/>
            <person name="Eveleigh R.J."/>
            <person name="Herman E.K."/>
            <person name="Klute M.J."/>
            <person name="Nakayama T."/>
            <person name="Obornik M."/>
            <person name="Reyes-Prieto A."/>
            <person name="Armbrust E.V."/>
            <person name="Aves S.J."/>
            <person name="Beiko R.G."/>
            <person name="Coutinho P."/>
            <person name="Dacks J.B."/>
            <person name="Durnford D.G."/>
            <person name="Fast N.M."/>
            <person name="Green B.R."/>
            <person name="Grisdale C.J."/>
            <person name="Hempel F."/>
            <person name="Henrissat B."/>
            <person name="Hoppner M.P."/>
            <person name="Ishida K."/>
            <person name="Kim E."/>
            <person name="Koreny L."/>
            <person name="Kroth P.G."/>
            <person name="Liu Y."/>
            <person name="Malik S.B."/>
            <person name="Maier U.G."/>
            <person name="McRose D."/>
            <person name="Mock T."/>
            <person name="Neilson J.A."/>
            <person name="Onodera N.T."/>
            <person name="Poole A.M."/>
            <person name="Pritham E.J."/>
            <person name="Richards T.A."/>
            <person name="Rocap G."/>
            <person name="Roy S.W."/>
            <person name="Sarai C."/>
            <person name="Schaack S."/>
            <person name="Shirato S."/>
            <person name="Slamovits C.H."/>
            <person name="Spencer D.F."/>
            <person name="Suzuki S."/>
            <person name="Worden A.Z."/>
            <person name="Zauner S."/>
            <person name="Barry K."/>
            <person name="Bell C."/>
            <person name="Bharti A.K."/>
            <person name="Crow J.A."/>
            <person name="Grimwood J."/>
            <person name="Kramer R."/>
            <person name="Lindquist E."/>
            <person name="Lucas S."/>
            <person name="Salamov A."/>
            <person name="McFadden G.I."/>
            <person name="Lane C.E."/>
            <person name="Keeling P.J."/>
            <person name="Gray M.W."/>
            <person name="Grigoriev I.V."/>
            <person name="Archibald J.M."/>
        </authorList>
    </citation>
    <scope>NUCLEOTIDE SEQUENCE</scope>
    <source>
        <strain evidence="9 11">CCMP2712</strain>
    </source>
</reference>
<feature type="binding site" evidence="6">
    <location>
        <position position="79"/>
    </location>
    <ligand>
        <name>ATP</name>
        <dbReference type="ChEBI" id="CHEBI:30616"/>
    </ligand>
</feature>
<name>L1JDR0_GUITC</name>
<dbReference type="InterPro" id="IPR011009">
    <property type="entry name" value="Kinase-like_dom_sf"/>
</dbReference>
<accession>L1JDR0</accession>
<dbReference type="PIRSF" id="PIRSF000654">
    <property type="entry name" value="Integrin-linked_kinase"/>
    <property type="match status" value="1"/>
</dbReference>
<keyword evidence="5 6" id="KW-0067">ATP-binding</keyword>
<dbReference type="AlphaFoldDB" id="L1JDR0"/>
<dbReference type="FunFam" id="1.10.510.10:FF:000624">
    <property type="entry name" value="Mitogen-activated protein kinase"/>
    <property type="match status" value="1"/>
</dbReference>
<dbReference type="SUPFAM" id="SSF56112">
    <property type="entry name" value="Protein kinase-like (PK-like)"/>
    <property type="match status" value="1"/>
</dbReference>
<comment type="similarity">
    <text evidence="7">Belongs to the protein kinase superfamily.</text>
</comment>
<dbReference type="KEGG" id="gtt:GUITHDRAFT_86771"/>
<dbReference type="SMART" id="SM00220">
    <property type="entry name" value="S_TKc"/>
    <property type="match status" value="1"/>
</dbReference>
<evidence type="ECO:0000256" key="5">
    <source>
        <dbReference type="ARBA" id="ARBA00022840"/>
    </source>
</evidence>
<reference evidence="11" key="2">
    <citation type="submission" date="2012-11" db="EMBL/GenBank/DDBJ databases">
        <authorList>
            <person name="Kuo A."/>
            <person name="Curtis B.A."/>
            <person name="Tanifuji G."/>
            <person name="Burki F."/>
            <person name="Gruber A."/>
            <person name="Irimia M."/>
            <person name="Maruyama S."/>
            <person name="Arias M.C."/>
            <person name="Ball S.G."/>
            <person name="Gile G.H."/>
            <person name="Hirakawa Y."/>
            <person name="Hopkins J.F."/>
            <person name="Rensing S.A."/>
            <person name="Schmutz J."/>
            <person name="Symeonidi A."/>
            <person name="Elias M."/>
            <person name="Eveleigh R.J."/>
            <person name="Herman E.K."/>
            <person name="Klute M.J."/>
            <person name="Nakayama T."/>
            <person name="Obornik M."/>
            <person name="Reyes-Prieto A."/>
            <person name="Armbrust E.V."/>
            <person name="Aves S.J."/>
            <person name="Beiko R.G."/>
            <person name="Coutinho P."/>
            <person name="Dacks J.B."/>
            <person name="Durnford D.G."/>
            <person name="Fast N.M."/>
            <person name="Green B.R."/>
            <person name="Grisdale C."/>
            <person name="Hempe F."/>
            <person name="Henrissat B."/>
            <person name="Hoppner M.P."/>
            <person name="Ishida K.-I."/>
            <person name="Kim E."/>
            <person name="Koreny L."/>
            <person name="Kroth P.G."/>
            <person name="Liu Y."/>
            <person name="Malik S.-B."/>
            <person name="Maier U.G."/>
            <person name="McRose D."/>
            <person name="Mock T."/>
            <person name="Neilson J.A."/>
            <person name="Onodera N.T."/>
            <person name="Poole A.M."/>
            <person name="Pritham E.J."/>
            <person name="Richards T.A."/>
            <person name="Rocap G."/>
            <person name="Roy S.W."/>
            <person name="Sarai C."/>
            <person name="Schaack S."/>
            <person name="Shirato S."/>
            <person name="Slamovits C.H."/>
            <person name="Spencer D.F."/>
            <person name="Suzuki S."/>
            <person name="Worden A.Z."/>
            <person name="Zauner S."/>
            <person name="Barry K."/>
            <person name="Bell C."/>
            <person name="Bharti A.K."/>
            <person name="Crow J.A."/>
            <person name="Grimwood J."/>
            <person name="Kramer R."/>
            <person name="Lindquist E."/>
            <person name="Lucas S."/>
            <person name="Salamov A."/>
            <person name="McFadden G.I."/>
            <person name="Lane C.E."/>
            <person name="Keeling P.J."/>
            <person name="Gray M.W."/>
            <person name="Grigoriev I.V."/>
            <person name="Archibald J.M."/>
        </authorList>
    </citation>
    <scope>NUCLEOTIDE SEQUENCE</scope>
    <source>
        <strain evidence="11">CCMP2712</strain>
    </source>
</reference>
<dbReference type="InterPro" id="IPR050117">
    <property type="entry name" value="MAPK"/>
</dbReference>
<dbReference type="GeneID" id="17302880"/>
<dbReference type="EnsemblProtists" id="EKX46245">
    <property type="protein sequence ID" value="EKX46245"/>
    <property type="gene ID" value="GUITHDRAFT_86771"/>
</dbReference>
<dbReference type="InterPro" id="IPR000719">
    <property type="entry name" value="Prot_kinase_dom"/>
</dbReference>
<evidence type="ECO:0000259" key="8">
    <source>
        <dbReference type="PROSITE" id="PS50011"/>
    </source>
</evidence>
<dbReference type="HOGENOM" id="CLU_000288_181_1_1"/>
<dbReference type="InterPro" id="IPR017441">
    <property type="entry name" value="Protein_kinase_ATP_BS"/>
</dbReference>
<keyword evidence="11" id="KW-1185">Reference proteome</keyword>
<dbReference type="Gene3D" id="3.30.200.20">
    <property type="entry name" value="Phosphorylase Kinase, domain 1"/>
    <property type="match status" value="1"/>
</dbReference>
<sequence length="259" mass="29219">MVLSHEQQHAGSHDAEIEDMPSAPALRAKYVPAALVRKPIKMRKFKRSDLEVANKIGSGAYGGVWQATVVDTDKEVVVKVVWPDQDLDPEDFRMNGCPTQERLEAFRREIEMMEVAGAHPNIISILGATPDSRVIVLEEAMTDLHTIISRQRHGLNLPIITRWTRDILRGVAYLHSAFVVHRDLKPGNILIFQDMTAKIADFGLAREFSSTERMMVGREICTLWYRAPELLMGAAKYCPKIDVWPVGCIFLEMLIGKNL</sequence>
<evidence type="ECO:0000256" key="4">
    <source>
        <dbReference type="ARBA" id="ARBA00022777"/>
    </source>
</evidence>
<dbReference type="RefSeq" id="XP_005833225.1">
    <property type="nucleotide sequence ID" value="XM_005833168.1"/>
</dbReference>
<dbReference type="PROSITE" id="PS00108">
    <property type="entry name" value="PROTEIN_KINASE_ST"/>
    <property type="match status" value="1"/>
</dbReference>
<dbReference type="InterPro" id="IPR008271">
    <property type="entry name" value="Ser/Thr_kinase_AS"/>
</dbReference>
<dbReference type="OMA" id="WIENWEY"/>
<evidence type="ECO:0000313" key="11">
    <source>
        <dbReference type="Proteomes" id="UP000011087"/>
    </source>
</evidence>
<dbReference type="GO" id="GO:0004674">
    <property type="term" value="F:protein serine/threonine kinase activity"/>
    <property type="evidence" value="ECO:0007669"/>
    <property type="project" value="UniProtKB-KW"/>
</dbReference>
<dbReference type="PROSITE" id="PS00107">
    <property type="entry name" value="PROTEIN_KINASE_ATP"/>
    <property type="match status" value="1"/>
</dbReference>
<dbReference type="GO" id="GO:0005524">
    <property type="term" value="F:ATP binding"/>
    <property type="evidence" value="ECO:0007669"/>
    <property type="project" value="UniProtKB-UniRule"/>
</dbReference>
<keyword evidence="4" id="KW-0418">Kinase</keyword>
<feature type="domain" description="Protein kinase" evidence="8">
    <location>
        <begin position="50"/>
        <end position="259"/>
    </location>
</feature>
<keyword evidence="3 6" id="KW-0547">Nucleotide-binding</keyword>
<dbReference type="Pfam" id="PF00069">
    <property type="entry name" value="Pkinase"/>
    <property type="match status" value="1"/>
</dbReference>